<dbReference type="HOGENOM" id="CLU_1348961_0_0_1"/>
<dbReference type="Proteomes" id="UP000015241">
    <property type="component" value="Unassembled WGS sequence"/>
</dbReference>
<feature type="compositionally biased region" description="Basic residues" evidence="1">
    <location>
        <begin position="1"/>
        <end position="16"/>
    </location>
</feature>
<protein>
    <submittedName>
        <fullName evidence="2">Uncharacterized protein</fullName>
    </submittedName>
</protein>
<accession>S8E901</accession>
<keyword evidence="3" id="KW-1185">Reference proteome</keyword>
<organism evidence="2 3">
    <name type="scientific">Fomitopsis schrenkii</name>
    <name type="common">Brown rot fungus</name>
    <dbReference type="NCBI Taxonomy" id="2126942"/>
    <lineage>
        <taxon>Eukaryota</taxon>
        <taxon>Fungi</taxon>
        <taxon>Dikarya</taxon>
        <taxon>Basidiomycota</taxon>
        <taxon>Agaricomycotina</taxon>
        <taxon>Agaricomycetes</taxon>
        <taxon>Polyporales</taxon>
        <taxon>Fomitopsis</taxon>
    </lineage>
</organism>
<sequence>MSLAVKFRRGREQRKHGVSDYTSFRNQSEKSGDRGRALWEAVARCHITWASTKPSVPNPWARRNSDSSGVSEEFSPSEHFAREDGDEDFPTEMASTQREERSARNGRGTKFSNMGARDAGRKKVRERVPRNGIFPDTSGRNNGWRSPCRHPNVDGGGGGGAGRRTTPLYSKPRAEWGARKPQWPQQLSKTSLLMGRHNIPYAA</sequence>
<reference evidence="2 3" key="1">
    <citation type="journal article" date="2012" name="Science">
        <title>The Paleozoic origin of enzymatic lignin decomposition reconstructed from 31 fungal genomes.</title>
        <authorList>
            <person name="Floudas D."/>
            <person name="Binder M."/>
            <person name="Riley R."/>
            <person name="Barry K."/>
            <person name="Blanchette R.A."/>
            <person name="Henrissat B."/>
            <person name="Martinez A.T."/>
            <person name="Otillar R."/>
            <person name="Spatafora J.W."/>
            <person name="Yadav J.S."/>
            <person name="Aerts A."/>
            <person name="Benoit I."/>
            <person name="Boyd A."/>
            <person name="Carlson A."/>
            <person name="Copeland A."/>
            <person name="Coutinho P.M."/>
            <person name="de Vries R.P."/>
            <person name="Ferreira P."/>
            <person name="Findley K."/>
            <person name="Foster B."/>
            <person name="Gaskell J."/>
            <person name="Glotzer D."/>
            <person name="Gorecki P."/>
            <person name="Heitman J."/>
            <person name="Hesse C."/>
            <person name="Hori C."/>
            <person name="Igarashi K."/>
            <person name="Jurgens J.A."/>
            <person name="Kallen N."/>
            <person name="Kersten P."/>
            <person name="Kohler A."/>
            <person name="Kuees U."/>
            <person name="Kumar T.K.A."/>
            <person name="Kuo A."/>
            <person name="LaButti K."/>
            <person name="Larrondo L.F."/>
            <person name="Lindquist E."/>
            <person name="Ling A."/>
            <person name="Lombard V."/>
            <person name="Lucas S."/>
            <person name="Lundell T."/>
            <person name="Martin R."/>
            <person name="McLaughlin D.J."/>
            <person name="Morgenstern I."/>
            <person name="Morin E."/>
            <person name="Murat C."/>
            <person name="Nagy L.G."/>
            <person name="Nolan M."/>
            <person name="Ohm R.A."/>
            <person name="Patyshakuliyeva A."/>
            <person name="Rokas A."/>
            <person name="Ruiz-Duenas F.J."/>
            <person name="Sabat G."/>
            <person name="Salamov A."/>
            <person name="Samejima M."/>
            <person name="Schmutz J."/>
            <person name="Slot J.C."/>
            <person name="St John F."/>
            <person name="Stenlid J."/>
            <person name="Sun H."/>
            <person name="Sun S."/>
            <person name="Syed K."/>
            <person name="Tsang A."/>
            <person name="Wiebenga A."/>
            <person name="Young D."/>
            <person name="Pisabarro A."/>
            <person name="Eastwood D.C."/>
            <person name="Martin F."/>
            <person name="Cullen D."/>
            <person name="Grigoriev I.V."/>
            <person name="Hibbett D.S."/>
        </authorList>
    </citation>
    <scope>NUCLEOTIDE SEQUENCE</scope>
    <source>
        <strain evidence="3">FP-58527</strain>
    </source>
</reference>
<evidence type="ECO:0000313" key="2">
    <source>
        <dbReference type="EMBL" id="EPT01138.1"/>
    </source>
</evidence>
<dbReference type="EMBL" id="KE504144">
    <property type="protein sequence ID" value="EPT01138.1"/>
    <property type="molecule type" value="Genomic_DNA"/>
</dbReference>
<proteinExistence type="predicted"/>
<feature type="region of interest" description="Disordered" evidence="1">
    <location>
        <begin position="51"/>
        <end position="185"/>
    </location>
</feature>
<dbReference type="InParanoid" id="S8E901"/>
<feature type="compositionally biased region" description="Basic and acidic residues" evidence="1">
    <location>
        <begin position="118"/>
        <end position="129"/>
    </location>
</feature>
<dbReference type="AlphaFoldDB" id="S8E901"/>
<feature type="region of interest" description="Disordered" evidence="1">
    <location>
        <begin position="1"/>
        <end position="34"/>
    </location>
</feature>
<evidence type="ECO:0000256" key="1">
    <source>
        <dbReference type="SAM" id="MobiDB-lite"/>
    </source>
</evidence>
<gene>
    <name evidence="2" type="ORF">FOMPIDRAFT_1016110</name>
</gene>
<name>S8E901_FOMSC</name>
<evidence type="ECO:0000313" key="3">
    <source>
        <dbReference type="Proteomes" id="UP000015241"/>
    </source>
</evidence>